<dbReference type="EMBL" id="CABVLZ010000002">
    <property type="protein sequence ID" value="VVU94898.1"/>
    <property type="molecule type" value="Genomic_DNA"/>
</dbReference>
<dbReference type="Gene3D" id="2.70.9.20">
    <property type="entry name" value="Major capsid protein Vp54"/>
    <property type="match status" value="1"/>
</dbReference>
<dbReference type="InterPro" id="IPR007542">
    <property type="entry name" value="MCP_C"/>
</dbReference>
<dbReference type="SUPFAM" id="SSF49749">
    <property type="entry name" value="Group II dsDNA viruses VP"/>
    <property type="match status" value="2"/>
</dbReference>
<feature type="transmembrane region" description="Helical" evidence="1">
    <location>
        <begin position="154"/>
        <end position="179"/>
    </location>
</feature>
<gene>
    <name evidence="4" type="ORF">CPAV1605_623</name>
</gene>
<dbReference type="InterPro" id="IPR031654">
    <property type="entry name" value="Capsid_N"/>
</dbReference>
<name>A0A5E8CHM1_9ZZZZ</name>
<protein>
    <submittedName>
        <fullName evidence="4">Major capsid protein N-terminus</fullName>
    </submittedName>
</protein>
<keyword evidence="1" id="KW-0812">Transmembrane</keyword>
<dbReference type="GO" id="GO:0005198">
    <property type="term" value="F:structural molecule activity"/>
    <property type="evidence" value="ECO:0007669"/>
    <property type="project" value="InterPro"/>
</dbReference>
<dbReference type="InterPro" id="IPR038519">
    <property type="entry name" value="MCP_C_sf"/>
</dbReference>
<proteinExistence type="predicted"/>
<dbReference type="InterPro" id="IPR016112">
    <property type="entry name" value="VP_dsDNA_II"/>
</dbReference>
<dbReference type="Gene3D" id="2.70.9.10">
    <property type="entry name" value="Adenovirus Type 2 Hexon, domain 4"/>
    <property type="match status" value="1"/>
</dbReference>
<feature type="domain" description="Major capsid protein C-terminal" evidence="2">
    <location>
        <begin position="311"/>
        <end position="484"/>
    </location>
</feature>
<dbReference type="Pfam" id="PF04451">
    <property type="entry name" value="Capsid_NCLDV"/>
    <property type="match status" value="1"/>
</dbReference>
<dbReference type="Pfam" id="PF16903">
    <property type="entry name" value="Capsid_N"/>
    <property type="match status" value="1"/>
</dbReference>
<keyword evidence="1" id="KW-0472">Membrane</keyword>
<evidence type="ECO:0000259" key="3">
    <source>
        <dbReference type="Pfam" id="PF16903"/>
    </source>
</evidence>
<accession>A0A5E8CHM1</accession>
<evidence type="ECO:0000313" key="4">
    <source>
        <dbReference type="EMBL" id="VVU94898.1"/>
    </source>
</evidence>
<evidence type="ECO:0000256" key="1">
    <source>
        <dbReference type="SAM" id="Phobius"/>
    </source>
</evidence>
<keyword evidence="1" id="KW-1133">Transmembrane helix</keyword>
<evidence type="ECO:0000259" key="2">
    <source>
        <dbReference type="Pfam" id="PF04451"/>
    </source>
</evidence>
<reference evidence="4" key="1">
    <citation type="submission" date="2019-09" db="EMBL/GenBank/DDBJ databases">
        <authorList>
            <person name="Needham M D."/>
        </authorList>
    </citation>
    <scope>NUCLEOTIDE SEQUENCE</scope>
</reference>
<feature type="domain" description="Major capsid protein N-terminal" evidence="3">
    <location>
        <begin position="25"/>
        <end position="202"/>
    </location>
</feature>
<organism evidence="4">
    <name type="scientific">seawater metagenome</name>
    <dbReference type="NCBI Taxonomy" id="1561972"/>
    <lineage>
        <taxon>unclassified sequences</taxon>
        <taxon>metagenomes</taxon>
        <taxon>ecological metagenomes</taxon>
    </lineage>
</organism>
<dbReference type="AlphaFoldDB" id="A0A5E8CHM1"/>
<sequence length="489" mass="57075">MGSGLIQLVSYGKENLYLSGDPEITFFKIIYRRYTNFSIEPVEQFFKNTPDFGKRVTCSISKNADLLGRILLCVNLPSIRKSEDFNFAWVKKIGLALIKTVEIEVGGQILDRQYGDWMNIWFELNPVKNNIKGFENMIGNVKELTNFTNGKKSYLVYVPLTFWFCFSNGLALPIIALQYNEIKLYLEFNEFNKCHLQTPTNFIIVDTNIILFKEGEIIEQIIDDIEIRAYFYSFDFKSNRLYYRTIQNDFRLNWQPGRREKYKIVGKESGFECYPIRVEENSFTNKVFNPLNPSLIDAYLLVDYIYLDTRERYRFLKSNHEYLITQLQATSDINLTSSNSHISLPFLNPCSKLFWRSIMTFNISNNNLFNYTNSFDENIGKNIFKKGTITLNGVKRLDEQLNFYYDTIQPYQNFICSPSTGINVYSFSLGSKYYQPSGSCNFTQFDQIKLLANFDQSISRLNKSKFKAYALTYNVFRIIDGFGGLAFTN</sequence>